<dbReference type="OrthoDB" id="9813918at2"/>
<dbReference type="Gene3D" id="3.60.21.10">
    <property type="match status" value="1"/>
</dbReference>
<dbReference type="InterPro" id="IPR024654">
    <property type="entry name" value="Calcineurin-like_PHP_lpxH"/>
</dbReference>
<organism evidence="3 4">
    <name type="scientific">Paenibacillus herberti</name>
    <dbReference type="NCBI Taxonomy" id="1619309"/>
    <lineage>
        <taxon>Bacteria</taxon>
        <taxon>Bacillati</taxon>
        <taxon>Bacillota</taxon>
        <taxon>Bacilli</taxon>
        <taxon>Bacillales</taxon>
        <taxon>Paenibacillaceae</taxon>
        <taxon>Paenibacillus</taxon>
    </lineage>
</organism>
<feature type="domain" description="Calcineurin-like phosphoesterase" evidence="2">
    <location>
        <begin position="3"/>
        <end position="187"/>
    </location>
</feature>
<dbReference type="CDD" id="cd00838">
    <property type="entry name" value="MPP_superfamily"/>
    <property type="match status" value="1"/>
</dbReference>
<dbReference type="SUPFAM" id="SSF56300">
    <property type="entry name" value="Metallo-dependent phosphatases"/>
    <property type="match status" value="1"/>
</dbReference>
<comment type="similarity">
    <text evidence="1">Belongs to the metallophosphoesterase superfamily. YfcE family.</text>
</comment>
<dbReference type="InterPro" id="IPR029052">
    <property type="entry name" value="Metallo-depent_PP-like"/>
</dbReference>
<dbReference type="GO" id="GO:0005737">
    <property type="term" value="C:cytoplasm"/>
    <property type="evidence" value="ECO:0007669"/>
    <property type="project" value="TreeGrafter"/>
</dbReference>
<evidence type="ECO:0000313" key="4">
    <source>
        <dbReference type="Proteomes" id="UP000215145"/>
    </source>
</evidence>
<dbReference type="GO" id="GO:0016791">
    <property type="term" value="F:phosphatase activity"/>
    <property type="evidence" value="ECO:0007669"/>
    <property type="project" value="TreeGrafter"/>
</dbReference>
<comment type="caution">
    <text evidence="3">The sequence shown here is derived from an EMBL/GenBank/DDBJ whole genome shotgun (WGS) entry which is preliminary data.</text>
</comment>
<protein>
    <submittedName>
        <fullName evidence="3">Metallophosphatase family protein</fullName>
    </submittedName>
</protein>
<sequence>MVRIAIISDIHGNMPALRAVLDDIDSRGIGRIFCLGDLAGKGPDSAEAVDIIRERCERVIRGNWDEFLGNPTDIETLKWHQRQLGEERLRYLQELPFCVELQLSGRLVRLVHASPQSVYRRIQPWHSLEDRLSLFEPPEAGGQVADVLGYGDIHQAYSQHLGGRLLFNTGSAGNPLDLPQASYAILEGVENSLQAASFSLQLVRVPYDIASAIHAAEEANMPELELYRQELLTARYRGLPS</sequence>
<proteinExistence type="inferred from homology"/>
<keyword evidence="4" id="KW-1185">Reference proteome</keyword>
<reference evidence="3 4" key="1">
    <citation type="submission" date="2017-07" db="EMBL/GenBank/DDBJ databases">
        <title>Paenibacillus herberti R33 genome sequencing and assembly.</title>
        <authorList>
            <person name="Su W."/>
        </authorList>
    </citation>
    <scope>NUCLEOTIDE SEQUENCE [LARGE SCALE GENOMIC DNA]</scope>
    <source>
        <strain evidence="3 4">R33</strain>
    </source>
</reference>
<name>A0A229P478_9BACL</name>
<dbReference type="AlphaFoldDB" id="A0A229P478"/>
<dbReference type="InterPro" id="IPR050126">
    <property type="entry name" value="Ap4A_hydrolase"/>
</dbReference>
<dbReference type="Proteomes" id="UP000215145">
    <property type="component" value="Unassembled WGS sequence"/>
</dbReference>
<accession>A0A229P478</accession>
<dbReference type="EMBL" id="NMUQ01000001">
    <property type="protein sequence ID" value="OXM16861.1"/>
    <property type="molecule type" value="Genomic_DNA"/>
</dbReference>
<dbReference type="Pfam" id="PF12850">
    <property type="entry name" value="Metallophos_2"/>
    <property type="match status" value="1"/>
</dbReference>
<gene>
    <name evidence="3" type="ORF">CGZ75_09490</name>
</gene>
<dbReference type="RefSeq" id="WP_089523942.1">
    <property type="nucleotide sequence ID" value="NZ_NMUQ01000001.1"/>
</dbReference>
<dbReference type="InterPro" id="IPR011152">
    <property type="entry name" value="Pesterase_MJ0912"/>
</dbReference>
<dbReference type="PANTHER" id="PTHR42850">
    <property type="entry name" value="METALLOPHOSPHOESTERASE"/>
    <property type="match status" value="1"/>
</dbReference>
<evidence type="ECO:0000256" key="1">
    <source>
        <dbReference type="ARBA" id="ARBA00008950"/>
    </source>
</evidence>
<dbReference type="PANTHER" id="PTHR42850:SF2">
    <property type="entry name" value="BLL5683 PROTEIN"/>
    <property type="match status" value="1"/>
</dbReference>
<evidence type="ECO:0000259" key="2">
    <source>
        <dbReference type="Pfam" id="PF12850"/>
    </source>
</evidence>
<evidence type="ECO:0000313" key="3">
    <source>
        <dbReference type="EMBL" id="OXM16861.1"/>
    </source>
</evidence>
<dbReference type="PIRSF" id="PIRSF000883">
    <property type="entry name" value="Pesterase_MJ0912"/>
    <property type="match status" value="1"/>
</dbReference>